<dbReference type="Gene3D" id="1.10.340.30">
    <property type="entry name" value="Hypothetical protein, domain 2"/>
    <property type="match status" value="1"/>
</dbReference>
<dbReference type="CDD" id="cd00056">
    <property type="entry name" value="ENDO3c"/>
    <property type="match status" value="1"/>
</dbReference>
<keyword evidence="7" id="KW-0479">Metal-binding</keyword>
<dbReference type="GO" id="GO:0046872">
    <property type="term" value="F:metal ion binding"/>
    <property type="evidence" value="ECO:0007669"/>
    <property type="project" value="UniProtKB-KW"/>
</dbReference>
<gene>
    <name evidence="16" type="ORF">DFH05DRAFT_1482160</name>
</gene>
<dbReference type="GO" id="GO:0006298">
    <property type="term" value="P:mismatch repair"/>
    <property type="evidence" value="ECO:0007669"/>
    <property type="project" value="TreeGrafter"/>
</dbReference>
<dbReference type="EC" id="3.2.2.31" evidence="4"/>
<evidence type="ECO:0000256" key="14">
    <source>
        <dbReference type="SAM" id="MobiDB-lite"/>
    </source>
</evidence>
<dbReference type="SUPFAM" id="SSF55811">
    <property type="entry name" value="Nudix"/>
    <property type="match status" value="1"/>
</dbReference>
<dbReference type="GO" id="GO:0006285">
    <property type="term" value="P:base-excision repair, AP site formation"/>
    <property type="evidence" value="ECO:0007669"/>
    <property type="project" value="UniProtKB-ARBA"/>
</dbReference>
<dbReference type="AlphaFoldDB" id="A0A9W8P6V1"/>
<reference evidence="16 17" key="1">
    <citation type="journal article" date="2023" name="Proc. Natl. Acad. Sci. U.S.A.">
        <title>A global phylogenomic analysis of the shiitake genus Lentinula.</title>
        <authorList>
            <person name="Sierra-Patev S."/>
            <person name="Min B."/>
            <person name="Naranjo-Ortiz M."/>
            <person name="Looney B."/>
            <person name="Konkel Z."/>
            <person name="Slot J.C."/>
            <person name="Sakamoto Y."/>
            <person name="Steenwyk J.L."/>
            <person name="Rokas A."/>
            <person name="Carro J."/>
            <person name="Camarero S."/>
            <person name="Ferreira P."/>
            <person name="Molpeceres G."/>
            <person name="Ruiz-Duenas F.J."/>
            <person name="Serrano A."/>
            <person name="Henrissat B."/>
            <person name="Drula E."/>
            <person name="Hughes K.W."/>
            <person name="Mata J.L."/>
            <person name="Ishikawa N.K."/>
            <person name="Vargas-Isla R."/>
            <person name="Ushijima S."/>
            <person name="Smith C.A."/>
            <person name="Donoghue J."/>
            <person name="Ahrendt S."/>
            <person name="Andreopoulos W."/>
            <person name="He G."/>
            <person name="LaButti K."/>
            <person name="Lipzen A."/>
            <person name="Ng V."/>
            <person name="Riley R."/>
            <person name="Sandor L."/>
            <person name="Barry K."/>
            <person name="Martinez A.T."/>
            <person name="Xiao Y."/>
            <person name="Gibbons J.G."/>
            <person name="Terashima K."/>
            <person name="Grigoriev I.V."/>
            <person name="Hibbett D."/>
        </authorList>
    </citation>
    <scope>NUCLEOTIDE SEQUENCE [LARGE SCALE GENOMIC DNA]</scope>
    <source>
        <strain evidence="16 17">TFB7810</strain>
    </source>
</reference>
<dbReference type="InterPro" id="IPR044298">
    <property type="entry name" value="MIG/MutY"/>
</dbReference>
<dbReference type="PROSITE" id="PS01155">
    <property type="entry name" value="ENDONUCLEASE_III_2"/>
    <property type="match status" value="1"/>
</dbReference>
<dbReference type="SUPFAM" id="SSF48150">
    <property type="entry name" value="DNA-glycosylase"/>
    <property type="match status" value="1"/>
</dbReference>
<dbReference type="PANTHER" id="PTHR42944:SF1">
    <property type="entry name" value="ADENINE DNA GLYCOSYLASE"/>
    <property type="match status" value="1"/>
</dbReference>
<dbReference type="GO" id="GO:0051539">
    <property type="term" value="F:4 iron, 4 sulfur cluster binding"/>
    <property type="evidence" value="ECO:0007669"/>
    <property type="project" value="UniProtKB-KW"/>
</dbReference>
<comment type="catalytic activity">
    <reaction evidence="1">
        <text>Hydrolyzes free adenine bases from 7,8-dihydro-8-oxoguanine:adenine mismatched double-stranded DNA, leaving an apurinic site.</text>
        <dbReference type="EC" id="3.2.2.31"/>
    </reaction>
</comment>
<organism evidence="16 17">
    <name type="scientific">Lentinula detonsa</name>
    <dbReference type="NCBI Taxonomy" id="2804962"/>
    <lineage>
        <taxon>Eukaryota</taxon>
        <taxon>Fungi</taxon>
        <taxon>Dikarya</taxon>
        <taxon>Basidiomycota</taxon>
        <taxon>Agaricomycotina</taxon>
        <taxon>Agaricomycetes</taxon>
        <taxon>Agaricomycetidae</taxon>
        <taxon>Agaricales</taxon>
        <taxon>Marasmiineae</taxon>
        <taxon>Omphalotaceae</taxon>
        <taxon>Lentinula</taxon>
    </lineage>
</organism>
<evidence type="ECO:0000256" key="3">
    <source>
        <dbReference type="ARBA" id="ARBA00008343"/>
    </source>
</evidence>
<evidence type="ECO:0000256" key="1">
    <source>
        <dbReference type="ARBA" id="ARBA00000843"/>
    </source>
</evidence>
<dbReference type="SMART" id="SM00478">
    <property type="entry name" value="ENDO3c"/>
    <property type="match status" value="1"/>
</dbReference>
<evidence type="ECO:0000256" key="8">
    <source>
        <dbReference type="ARBA" id="ARBA00022763"/>
    </source>
</evidence>
<dbReference type="Pfam" id="PF00730">
    <property type="entry name" value="HhH-GPD"/>
    <property type="match status" value="1"/>
</dbReference>
<protein>
    <recommendedName>
        <fullName evidence="5">Adenine DNA glycosylase</fullName>
        <ecNumber evidence="4">3.2.2.31</ecNumber>
    </recommendedName>
</protein>
<sequence>MPKQKRTQSEVCDLEHSNTHQHSRKKGDLSSKPQKHHWKNLRKGAKYEASTEISGHEVDPIFSGHPKSIHILSSPSPIRQALLSWYATVETNRGMPWRKPYNPNLGSKERAQRAYEVWVSEVMLQQTQVITVIPYYNTWMKKFPTVAHLAKSSVDEVNALWKGLGYYSRGGRLLDAAQIIIRDYQGKLPDNAKEMEANIPGIGRYSAGAISSIAYGERVPVLDGNVHRLLSRFLALHALPKSKATLDTLWAAATAMVKDEVNDMDHPGDINQALIELGSTICKIRNPSCSDCPLNAWCGAYNKPKRQQSVPDIEDLCTLCEPLTEEQNGVMAYPMKVKKRKARIEVDAVSVIEWRSVDDRQFLLVRRPDNGLLAGLYEFPATSLDSNHTLNGPGLALQQLLDVVEDSVTSYNEEFPRGFQREYSGASEYHMVDVVPMGNVLHTFSHIKKTYLAQWVVIEGGIKPPQLKCGPGQPELNHEECRTSRNALWLSISEITKANISTGVSKIWKLFLTMGEQESNCSVSTQ</sequence>
<dbReference type="Gene3D" id="3.90.79.10">
    <property type="entry name" value="Nucleoside Triphosphate Pyrophosphohydrolase"/>
    <property type="match status" value="1"/>
</dbReference>
<dbReference type="InterPro" id="IPR004036">
    <property type="entry name" value="Endonuclease-III-like_CS2"/>
</dbReference>
<accession>A0A9W8P6V1</accession>
<dbReference type="GO" id="GO:0000701">
    <property type="term" value="F:purine-specific mismatch base pair DNA N-glycosylase activity"/>
    <property type="evidence" value="ECO:0007669"/>
    <property type="project" value="UniProtKB-EC"/>
</dbReference>
<evidence type="ECO:0000256" key="13">
    <source>
        <dbReference type="ARBA" id="ARBA00023295"/>
    </source>
</evidence>
<name>A0A9W8P6V1_9AGAR</name>
<dbReference type="InterPro" id="IPR015797">
    <property type="entry name" value="NUDIX_hydrolase-like_dom_sf"/>
</dbReference>
<evidence type="ECO:0000313" key="16">
    <source>
        <dbReference type="EMBL" id="KAJ3747913.1"/>
    </source>
</evidence>
<evidence type="ECO:0000256" key="12">
    <source>
        <dbReference type="ARBA" id="ARBA00023204"/>
    </source>
</evidence>
<dbReference type="PANTHER" id="PTHR42944">
    <property type="entry name" value="ADENINE DNA GLYCOSYLASE"/>
    <property type="match status" value="1"/>
</dbReference>
<keyword evidence="13" id="KW-0326">Glycosidase</keyword>
<dbReference type="InterPro" id="IPR029119">
    <property type="entry name" value="MutY_C"/>
</dbReference>
<evidence type="ECO:0000256" key="2">
    <source>
        <dbReference type="ARBA" id="ARBA00001966"/>
    </source>
</evidence>
<evidence type="ECO:0000256" key="5">
    <source>
        <dbReference type="ARBA" id="ARBA00022023"/>
    </source>
</evidence>
<keyword evidence="12" id="KW-0234">DNA repair</keyword>
<keyword evidence="9" id="KW-0378">Hydrolase</keyword>
<evidence type="ECO:0000256" key="9">
    <source>
        <dbReference type="ARBA" id="ARBA00022801"/>
    </source>
</evidence>
<dbReference type="GO" id="GO:0035485">
    <property type="term" value="F:adenine/guanine mispair binding"/>
    <property type="evidence" value="ECO:0007669"/>
    <property type="project" value="TreeGrafter"/>
</dbReference>
<keyword evidence="11" id="KW-0411">Iron-sulfur</keyword>
<evidence type="ECO:0000259" key="15">
    <source>
        <dbReference type="SMART" id="SM00478"/>
    </source>
</evidence>
<evidence type="ECO:0000256" key="11">
    <source>
        <dbReference type="ARBA" id="ARBA00023014"/>
    </source>
</evidence>
<dbReference type="GO" id="GO:0032357">
    <property type="term" value="F:oxidized purine DNA binding"/>
    <property type="evidence" value="ECO:0007669"/>
    <property type="project" value="TreeGrafter"/>
</dbReference>
<dbReference type="InterPro" id="IPR011257">
    <property type="entry name" value="DNA_glycosylase"/>
</dbReference>
<dbReference type="GO" id="GO:0034039">
    <property type="term" value="F:8-oxo-7,8-dihydroguanine DNA N-glycosylase activity"/>
    <property type="evidence" value="ECO:0007669"/>
    <property type="project" value="TreeGrafter"/>
</dbReference>
<comment type="cofactor">
    <cofactor evidence="2">
        <name>[4Fe-4S] cluster</name>
        <dbReference type="ChEBI" id="CHEBI:49883"/>
    </cofactor>
</comment>
<evidence type="ECO:0000256" key="7">
    <source>
        <dbReference type="ARBA" id="ARBA00022723"/>
    </source>
</evidence>
<comment type="caution">
    <text evidence="16">The sequence shown here is derived from an EMBL/GenBank/DDBJ whole genome shotgun (WGS) entry which is preliminary data.</text>
</comment>
<feature type="region of interest" description="Disordered" evidence="14">
    <location>
        <begin position="1"/>
        <end position="38"/>
    </location>
</feature>
<dbReference type="InterPro" id="IPR023170">
    <property type="entry name" value="HhH_base_excis_C"/>
</dbReference>
<evidence type="ECO:0000256" key="6">
    <source>
        <dbReference type="ARBA" id="ARBA00022485"/>
    </source>
</evidence>
<dbReference type="Proteomes" id="UP001142393">
    <property type="component" value="Unassembled WGS sequence"/>
</dbReference>
<keyword evidence="6" id="KW-0004">4Fe-4S</keyword>
<dbReference type="EMBL" id="JANVFU010000003">
    <property type="protein sequence ID" value="KAJ3747913.1"/>
    <property type="molecule type" value="Genomic_DNA"/>
</dbReference>
<evidence type="ECO:0000256" key="10">
    <source>
        <dbReference type="ARBA" id="ARBA00023004"/>
    </source>
</evidence>
<dbReference type="InterPro" id="IPR003265">
    <property type="entry name" value="HhH-GPD_domain"/>
</dbReference>
<keyword evidence="10" id="KW-0408">Iron</keyword>
<dbReference type="InterPro" id="IPR003651">
    <property type="entry name" value="Endonuclease3_FeS-loop_motif"/>
</dbReference>
<dbReference type="GO" id="GO:0005634">
    <property type="term" value="C:nucleus"/>
    <property type="evidence" value="ECO:0007669"/>
    <property type="project" value="TreeGrafter"/>
</dbReference>
<keyword evidence="8" id="KW-0227">DNA damage</keyword>
<comment type="similarity">
    <text evidence="3">Belongs to the Nth/MutY family.</text>
</comment>
<evidence type="ECO:0000313" key="17">
    <source>
        <dbReference type="Proteomes" id="UP001142393"/>
    </source>
</evidence>
<keyword evidence="17" id="KW-1185">Reference proteome</keyword>
<dbReference type="Pfam" id="PF14815">
    <property type="entry name" value="NUDIX_4"/>
    <property type="match status" value="1"/>
</dbReference>
<evidence type="ECO:0000256" key="4">
    <source>
        <dbReference type="ARBA" id="ARBA00012045"/>
    </source>
</evidence>
<dbReference type="Gene3D" id="1.10.1670.10">
    <property type="entry name" value="Helix-hairpin-Helix base-excision DNA repair enzymes (C-terminal)"/>
    <property type="match status" value="1"/>
</dbReference>
<dbReference type="FunFam" id="1.10.340.30:FF:000002">
    <property type="entry name" value="Adenine DNA glycosylase"/>
    <property type="match status" value="1"/>
</dbReference>
<dbReference type="SMART" id="SM00525">
    <property type="entry name" value="FES"/>
    <property type="match status" value="1"/>
</dbReference>
<feature type="domain" description="HhH-GPD" evidence="15">
    <location>
        <begin position="123"/>
        <end position="280"/>
    </location>
</feature>
<proteinExistence type="inferred from homology"/>